<keyword evidence="3" id="KW-0408">Iron</keyword>
<dbReference type="Gene3D" id="2.102.10.10">
    <property type="entry name" value="Rieske [2Fe-2S] iron-sulphur domain"/>
    <property type="match status" value="1"/>
</dbReference>
<accession>A0A848K9X0</accession>
<dbReference type="EMBL" id="VCQU01000002">
    <property type="protein sequence ID" value="NMN95139.1"/>
    <property type="molecule type" value="Genomic_DNA"/>
</dbReference>
<reference evidence="6 7" key="1">
    <citation type="submission" date="2019-05" db="EMBL/GenBank/DDBJ databases">
        <authorList>
            <person name="Lee S.D."/>
        </authorList>
    </citation>
    <scope>NUCLEOTIDE SEQUENCE [LARGE SCALE GENOMIC DNA]</scope>
    <source>
        <strain evidence="6 7">YC2-7</strain>
    </source>
</reference>
<evidence type="ECO:0000313" key="6">
    <source>
        <dbReference type="EMBL" id="NMN95139.1"/>
    </source>
</evidence>
<keyword evidence="4" id="KW-0411">Iron-sulfur</keyword>
<dbReference type="RefSeq" id="WP_169585833.1">
    <property type="nucleotide sequence ID" value="NZ_VCQU01000002.1"/>
</dbReference>
<evidence type="ECO:0000259" key="5">
    <source>
        <dbReference type="PROSITE" id="PS51296"/>
    </source>
</evidence>
<dbReference type="Proteomes" id="UP000535543">
    <property type="component" value="Unassembled WGS sequence"/>
</dbReference>
<keyword evidence="7" id="KW-1185">Reference proteome</keyword>
<gene>
    <name evidence="6" type="ORF">FGL95_08860</name>
</gene>
<name>A0A848K9X0_9NOCA</name>
<dbReference type="InterPro" id="IPR017941">
    <property type="entry name" value="Rieske_2Fe-2S"/>
</dbReference>
<reference evidence="6 7" key="2">
    <citation type="submission" date="2020-06" db="EMBL/GenBank/DDBJ databases">
        <title>Antribacter stalactiti gen. nov., sp. nov., a new member of the family Nacardiaceae isolated from a cave.</title>
        <authorList>
            <person name="Kim I.S."/>
        </authorList>
    </citation>
    <scope>NUCLEOTIDE SEQUENCE [LARGE SCALE GENOMIC DNA]</scope>
    <source>
        <strain evidence="6 7">YC2-7</strain>
    </source>
</reference>
<keyword evidence="2" id="KW-0479">Metal-binding</keyword>
<comment type="caution">
    <text evidence="6">The sequence shown here is derived from an EMBL/GenBank/DDBJ whole genome shotgun (WGS) entry which is preliminary data.</text>
</comment>
<dbReference type="PROSITE" id="PS51318">
    <property type="entry name" value="TAT"/>
    <property type="match status" value="1"/>
</dbReference>
<evidence type="ECO:0000313" key="7">
    <source>
        <dbReference type="Proteomes" id="UP000535543"/>
    </source>
</evidence>
<protein>
    <submittedName>
        <fullName evidence="6">Rieske (2Fe-2S) protein</fullName>
    </submittedName>
</protein>
<dbReference type="InterPro" id="IPR006311">
    <property type="entry name" value="TAT_signal"/>
</dbReference>
<evidence type="ECO:0000256" key="4">
    <source>
        <dbReference type="ARBA" id="ARBA00023014"/>
    </source>
</evidence>
<evidence type="ECO:0000256" key="3">
    <source>
        <dbReference type="ARBA" id="ARBA00023004"/>
    </source>
</evidence>
<evidence type="ECO:0000256" key="2">
    <source>
        <dbReference type="ARBA" id="ARBA00022723"/>
    </source>
</evidence>
<sequence length="181" mass="18798">MPEREQSHIDKNIDRRTVMITGAGVAAAAFVAVGSRAAPKASATPAEPGPAPVQCSSVARVIAQTTDIPVGGGMILGDVVVTQPTAGDFRAFCATCTHAFCHLSTVANGTIDCHCHGSKFYLNGKVAHGPAFLSLAPRMIRVDGEALVLEPVVQGLDIPCPSLPNVLPNEPEWVPTIPPLS</sequence>
<dbReference type="InterPro" id="IPR036922">
    <property type="entry name" value="Rieske_2Fe-2S_sf"/>
</dbReference>
<dbReference type="GO" id="GO:0046872">
    <property type="term" value="F:metal ion binding"/>
    <property type="evidence" value="ECO:0007669"/>
    <property type="project" value="UniProtKB-KW"/>
</dbReference>
<keyword evidence="1" id="KW-0001">2Fe-2S</keyword>
<evidence type="ECO:0000256" key="1">
    <source>
        <dbReference type="ARBA" id="ARBA00022714"/>
    </source>
</evidence>
<dbReference type="AlphaFoldDB" id="A0A848K9X0"/>
<proteinExistence type="predicted"/>
<dbReference type="CDD" id="cd03467">
    <property type="entry name" value="Rieske"/>
    <property type="match status" value="1"/>
</dbReference>
<dbReference type="GO" id="GO:0016705">
    <property type="term" value="F:oxidoreductase activity, acting on paired donors, with incorporation or reduction of molecular oxygen"/>
    <property type="evidence" value="ECO:0007669"/>
    <property type="project" value="UniProtKB-ARBA"/>
</dbReference>
<dbReference type="GO" id="GO:0004497">
    <property type="term" value="F:monooxygenase activity"/>
    <property type="evidence" value="ECO:0007669"/>
    <property type="project" value="UniProtKB-ARBA"/>
</dbReference>
<dbReference type="GO" id="GO:0051537">
    <property type="term" value="F:2 iron, 2 sulfur cluster binding"/>
    <property type="evidence" value="ECO:0007669"/>
    <property type="project" value="UniProtKB-KW"/>
</dbReference>
<dbReference type="Pfam" id="PF00355">
    <property type="entry name" value="Rieske"/>
    <property type="match status" value="1"/>
</dbReference>
<organism evidence="6 7">
    <name type="scientific">Antrihabitans stalactiti</name>
    <dbReference type="NCBI Taxonomy" id="2584121"/>
    <lineage>
        <taxon>Bacteria</taxon>
        <taxon>Bacillati</taxon>
        <taxon>Actinomycetota</taxon>
        <taxon>Actinomycetes</taxon>
        <taxon>Mycobacteriales</taxon>
        <taxon>Nocardiaceae</taxon>
        <taxon>Antrihabitans</taxon>
    </lineage>
</organism>
<dbReference type="PROSITE" id="PS51296">
    <property type="entry name" value="RIESKE"/>
    <property type="match status" value="1"/>
</dbReference>
<dbReference type="SUPFAM" id="SSF50022">
    <property type="entry name" value="ISP domain"/>
    <property type="match status" value="1"/>
</dbReference>
<feature type="domain" description="Rieske" evidence="5">
    <location>
        <begin position="60"/>
        <end position="149"/>
    </location>
</feature>